<feature type="region of interest" description="Disordered" evidence="1">
    <location>
        <begin position="1"/>
        <end position="37"/>
    </location>
</feature>
<keyword evidence="3" id="KW-1185">Reference proteome</keyword>
<dbReference type="EMBL" id="MASI01000006">
    <property type="protein sequence ID" value="ODA66578.1"/>
    <property type="molecule type" value="Genomic_DNA"/>
</dbReference>
<comment type="caution">
    <text evidence="2">The sequence shown here is derived from an EMBL/GenBank/DDBJ whole genome shotgun (WGS) entry which is preliminary data.</text>
</comment>
<accession>A0A1E2RWW8</accession>
<proteinExistence type="predicted"/>
<evidence type="ECO:0000313" key="3">
    <source>
        <dbReference type="Proteomes" id="UP000095087"/>
    </source>
</evidence>
<feature type="compositionally biased region" description="Polar residues" evidence="1">
    <location>
        <begin position="1"/>
        <end position="11"/>
    </location>
</feature>
<sequence>MNAFKQASSGAATKAELDQRIAARPKPKVEMQLTPQGAEAVEVRRELDHASERRIKHLEERLQTARNGLENSHARALQRGRAKQDFDRGR</sequence>
<dbReference type="Proteomes" id="UP000095087">
    <property type="component" value="Unassembled WGS sequence"/>
</dbReference>
<organism evidence="2 3">
    <name type="scientific">Methyloligella halotolerans</name>
    <dbReference type="NCBI Taxonomy" id="1177755"/>
    <lineage>
        <taxon>Bacteria</taxon>
        <taxon>Pseudomonadati</taxon>
        <taxon>Pseudomonadota</taxon>
        <taxon>Alphaproteobacteria</taxon>
        <taxon>Hyphomicrobiales</taxon>
        <taxon>Hyphomicrobiaceae</taxon>
        <taxon>Methyloligella</taxon>
    </lineage>
</organism>
<protein>
    <submittedName>
        <fullName evidence="2">Uncharacterized protein</fullName>
    </submittedName>
</protein>
<reference evidence="2 3" key="1">
    <citation type="submission" date="2016-07" db="EMBL/GenBank/DDBJ databases">
        <title>Draft genome sequence of Methyloligella halotolerans C2T (VKM B-2706T=CCUG 61687T=DSM 25045T), a halotolerant polyhydroxybutyrate accumulating methylotroph.</title>
        <authorList>
            <person name="Vasilenko O.V."/>
            <person name="Doronina N.V."/>
            <person name="Poroshina M.N."/>
            <person name="Tarlachkov S.V."/>
            <person name="Trotsenko Y.A."/>
        </authorList>
    </citation>
    <scope>NUCLEOTIDE SEQUENCE [LARGE SCALE GENOMIC DNA]</scope>
    <source>
        <strain evidence="2 3">VKM B-2706</strain>
    </source>
</reference>
<dbReference type="RefSeq" id="WP_069095559.1">
    <property type="nucleotide sequence ID" value="NZ_MASI01000006.1"/>
</dbReference>
<evidence type="ECO:0000256" key="1">
    <source>
        <dbReference type="SAM" id="MobiDB-lite"/>
    </source>
</evidence>
<dbReference type="STRING" id="1177755.A7A08_02345"/>
<feature type="region of interest" description="Disordered" evidence="1">
    <location>
        <begin position="64"/>
        <end position="90"/>
    </location>
</feature>
<gene>
    <name evidence="2" type="ORF">A7A08_02345</name>
</gene>
<evidence type="ECO:0000313" key="2">
    <source>
        <dbReference type="EMBL" id="ODA66578.1"/>
    </source>
</evidence>
<dbReference type="OrthoDB" id="8451423at2"/>
<dbReference type="AlphaFoldDB" id="A0A1E2RWW8"/>
<name>A0A1E2RWW8_9HYPH</name>